<evidence type="ECO:0000256" key="2">
    <source>
        <dbReference type="SAM" id="MobiDB-lite"/>
    </source>
</evidence>
<dbReference type="CDD" id="cd00067">
    <property type="entry name" value="GAL4"/>
    <property type="match status" value="1"/>
</dbReference>
<dbReference type="PROSITE" id="PS50048">
    <property type="entry name" value="ZN2_CY6_FUNGAL_2"/>
    <property type="match status" value="1"/>
</dbReference>
<dbReference type="GeneID" id="25362925"/>
<dbReference type="InParanoid" id="A0A074YT17"/>
<sequence length="483" mass="52576">MQTIPASAAGVPKRQSCDRCHKQKLRCNRSSEDGACDRCSRSKSQCVYSSCLPKGRPSSNRPRKRKLSDLSGRQPSGLNGTGNLGVDLGAIDGNSPYNSAIPSIIEEQHVNDYLDAINWADTPSVDWTEIENSIMHPEPWNFETSVSQYMIQHSFSPNSRENSMMDLIPTPARGTHLSNHVAEKQTCSGDAQKTSHQATNQEKRGPESLIARLSELSTRACSLYSAVLDLANSMETLEQSSIELHRKGPFADDSAFQTLTSWLVSASSDVRPLTRPQRASGTSSTADEGCDLLHNIFAASHDLLGTLQLLNDQFSQPSMNAHSELLRSHPSDTITPASVSPSVGSIASTPSSGDSFRGPGHRSSSMVRHMVMACHMMLLNVYLAVTMSLQHAIDSRNLTDDSTSIQSDPLGEVRTMVVVQLCTFLTERQAKAVQTFLTRSSLPGPGSERPDVSTLSDSDQAATKELEQDLSHRLARLKASTHV</sequence>
<dbReference type="Proteomes" id="UP000030641">
    <property type="component" value="Unassembled WGS sequence"/>
</dbReference>
<dbReference type="GO" id="GO:0008270">
    <property type="term" value="F:zinc ion binding"/>
    <property type="evidence" value="ECO:0007669"/>
    <property type="project" value="InterPro"/>
</dbReference>
<dbReference type="PROSITE" id="PS00463">
    <property type="entry name" value="ZN2_CY6_FUNGAL_1"/>
    <property type="match status" value="1"/>
</dbReference>
<dbReference type="GO" id="GO:0000981">
    <property type="term" value="F:DNA-binding transcription factor activity, RNA polymerase II-specific"/>
    <property type="evidence" value="ECO:0007669"/>
    <property type="project" value="InterPro"/>
</dbReference>
<evidence type="ECO:0000256" key="1">
    <source>
        <dbReference type="ARBA" id="ARBA00023242"/>
    </source>
</evidence>
<protein>
    <recommendedName>
        <fullName evidence="3">Zn(2)-C6 fungal-type domain-containing protein</fullName>
    </recommendedName>
</protein>
<feature type="region of interest" description="Disordered" evidence="2">
    <location>
        <begin position="439"/>
        <end position="466"/>
    </location>
</feature>
<dbReference type="STRING" id="1043005.A0A074YT17"/>
<feature type="region of interest" description="Disordered" evidence="2">
    <location>
        <begin position="329"/>
        <end position="362"/>
    </location>
</feature>
<name>A0A074YT17_AURSE</name>
<feature type="region of interest" description="Disordered" evidence="2">
    <location>
        <begin position="52"/>
        <end position="83"/>
    </location>
</feature>
<evidence type="ECO:0000313" key="5">
    <source>
        <dbReference type="Proteomes" id="UP000030641"/>
    </source>
</evidence>
<dbReference type="Gene3D" id="4.10.240.10">
    <property type="entry name" value="Zn(2)-C6 fungal-type DNA-binding domain"/>
    <property type="match status" value="1"/>
</dbReference>
<reference evidence="4 5" key="1">
    <citation type="journal article" date="2014" name="BMC Genomics">
        <title>Genome sequencing of four Aureobasidium pullulans varieties: biotechnological potential, stress tolerance, and description of new species.</title>
        <authorList>
            <person name="Gostin Ar C."/>
            <person name="Ohm R.A."/>
            <person name="Kogej T."/>
            <person name="Sonjak S."/>
            <person name="Turk M."/>
            <person name="Zajc J."/>
            <person name="Zalar P."/>
            <person name="Grube M."/>
            <person name="Sun H."/>
            <person name="Han J."/>
            <person name="Sharma A."/>
            <person name="Chiniquy J."/>
            <person name="Ngan C.Y."/>
            <person name="Lipzen A."/>
            <person name="Barry K."/>
            <person name="Grigoriev I.V."/>
            <person name="Gunde-Cimerman N."/>
        </authorList>
    </citation>
    <scope>NUCLEOTIDE SEQUENCE [LARGE SCALE GENOMIC DNA]</scope>
    <source>
        <strain evidence="4 5">EXF-2481</strain>
    </source>
</reference>
<feature type="region of interest" description="Disordered" evidence="2">
    <location>
        <begin position="186"/>
        <end position="206"/>
    </location>
</feature>
<keyword evidence="5" id="KW-1185">Reference proteome</keyword>
<accession>A0A074YT17</accession>
<dbReference type="InterPro" id="IPR001138">
    <property type="entry name" value="Zn2Cys6_DnaBD"/>
</dbReference>
<evidence type="ECO:0000259" key="3">
    <source>
        <dbReference type="PROSITE" id="PS50048"/>
    </source>
</evidence>
<keyword evidence="1" id="KW-0539">Nucleus</keyword>
<dbReference type="SUPFAM" id="SSF57701">
    <property type="entry name" value="Zn2/Cys6 DNA-binding domain"/>
    <property type="match status" value="1"/>
</dbReference>
<feature type="domain" description="Zn(2)-C6 fungal-type" evidence="3">
    <location>
        <begin position="16"/>
        <end position="48"/>
    </location>
</feature>
<dbReference type="OMA" id="TESAFDW"/>
<dbReference type="HOGENOM" id="CLU_023130_1_0_1"/>
<organism evidence="4 5">
    <name type="scientific">Aureobasidium subglaciale (strain EXF-2481)</name>
    <name type="common">Aureobasidium pullulans var. subglaciale</name>
    <dbReference type="NCBI Taxonomy" id="1043005"/>
    <lineage>
        <taxon>Eukaryota</taxon>
        <taxon>Fungi</taxon>
        <taxon>Dikarya</taxon>
        <taxon>Ascomycota</taxon>
        <taxon>Pezizomycotina</taxon>
        <taxon>Dothideomycetes</taxon>
        <taxon>Dothideomycetidae</taxon>
        <taxon>Dothideales</taxon>
        <taxon>Saccotheciaceae</taxon>
        <taxon>Aureobasidium</taxon>
    </lineage>
</organism>
<gene>
    <name evidence="4" type="ORF">AUEXF2481DRAFT_25182</name>
</gene>
<feature type="compositionally biased region" description="Polar residues" evidence="2">
    <location>
        <begin position="331"/>
        <end position="354"/>
    </location>
</feature>
<dbReference type="InterPro" id="IPR036864">
    <property type="entry name" value="Zn2-C6_fun-type_DNA-bd_sf"/>
</dbReference>
<feature type="compositionally biased region" description="Polar residues" evidence="2">
    <location>
        <begin position="186"/>
        <end position="200"/>
    </location>
</feature>
<dbReference type="OrthoDB" id="3946756at2759"/>
<evidence type="ECO:0000313" key="4">
    <source>
        <dbReference type="EMBL" id="KER00904.1"/>
    </source>
</evidence>
<dbReference type="RefSeq" id="XP_013349390.1">
    <property type="nucleotide sequence ID" value="XM_013493936.1"/>
</dbReference>
<proteinExistence type="predicted"/>
<dbReference type="EMBL" id="KL584749">
    <property type="protein sequence ID" value="KER00904.1"/>
    <property type="molecule type" value="Genomic_DNA"/>
</dbReference>
<dbReference type="Pfam" id="PF00172">
    <property type="entry name" value="Zn_clus"/>
    <property type="match status" value="1"/>
</dbReference>
<dbReference type="AlphaFoldDB" id="A0A074YT17"/>